<dbReference type="PANTHER" id="PTHR34039:SF1">
    <property type="entry name" value="UPF0102 PROTEIN YRAN"/>
    <property type="match status" value="1"/>
</dbReference>
<dbReference type="GO" id="GO:0004519">
    <property type="term" value="F:endonuclease activity"/>
    <property type="evidence" value="ECO:0007669"/>
    <property type="project" value="UniProtKB-KW"/>
</dbReference>
<keyword evidence="3" id="KW-0255">Endonuclease</keyword>
<dbReference type="PANTHER" id="PTHR34039">
    <property type="entry name" value="UPF0102 PROTEIN YRAN"/>
    <property type="match status" value="1"/>
</dbReference>
<dbReference type="Pfam" id="PF02021">
    <property type="entry name" value="UPF0102"/>
    <property type="match status" value="1"/>
</dbReference>
<keyword evidence="3" id="KW-0540">Nuclease</keyword>
<dbReference type="HOGENOM" id="CLU_115353_2_3_11"/>
<dbReference type="STRING" id="529884.Rhola_00005160"/>
<gene>
    <name evidence="3" type="ORF">Rhola_00005160</name>
</gene>
<dbReference type="AlphaFoldDB" id="A0A060JFJ4"/>
<dbReference type="InterPro" id="IPR011856">
    <property type="entry name" value="tRNA_endonuc-like_dom_sf"/>
</dbReference>
<evidence type="ECO:0000256" key="2">
    <source>
        <dbReference type="HAMAP-Rule" id="MF_00048"/>
    </source>
</evidence>
<dbReference type="GO" id="GO:0003676">
    <property type="term" value="F:nucleic acid binding"/>
    <property type="evidence" value="ECO:0007669"/>
    <property type="project" value="InterPro"/>
</dbReference>
<reference evidence="3 4" key="1">
    <citation type="journal article" date="2014" name="Int. J. Syst. Evol. Microbiol.">
        <title>Rhodoluna lacicola gen. nov., sp. nov., a planktonic freshwater bacterium with stream-lined genome.</title>
        <authorList>
            <person name="Hahn M."/>
            <person name="Schmidt J."/>
            <person name="Taipale S.J."/>
            <person name="Doolittle W.F."/>
            <person name="Koll U."/>
        </authorList>
    </citation>
    <scope>NUCLEOTIDE SEQUENCE [LARGE SCALE GENOMIC DNA]</scope>
    <source>
        <strain evidence="3 4">MWH-Ta8</strain>
    </source>
</reference>
<proteinExistence type="inferred from homology"/>
<organism evidence="3 4">
    <name type="scientific">Rhodoluna lacicola</name>
    <dbReference type="NCBI Taxonomy" id="529884"/>
    <lineage>
        <taxon>Bacteria</taxon>
        <taxon>Bacillati</taxon>
        <taxon>Actinomycetota</taxon>
        <taxon>Actinomycetes</taxon>
        <taxon>Micrococcales</taxon>
        <taxon>Microbacteriaceae</taxon>
        <taxon>Luna cluster</taxon>
        <taxon>Luna-1 subcluster</taxon>
        <taxon>Rhodoluna</taxon>
    </lineage>
</organism>
<dbReference type="InterPro" id="IPR003509">
    <property type="entry name" value="UPF0102_YraN-like"/>
</dbReference>
<dbReference type="KEGG" id="rla:Rhola_00005160"/>
<dbReference type="RefSeq" id="WP_038502156.1">
    <property type="nucleotide sequence ID" value="NZ_AP026911.1"/>
</dbReference>
<dbReference type="eggNOG" id="COG0792">
    <property type="taxonomic scope" value="Bacteria"/>
</dbReference>
<evidence type="ECO:0000313" key="3">
    <source>
        <dbReference type="EMBL" id="AIC47332.1"/>
    </source>
</evidence>
<keyword evidence="4" id="KW-1185">Reference proteome</keyword>
<evidence type="ECO:0000313" key="4">
    <source>
        <dbReference type="Proteomes" id="UP000067708"/>
    </source>
</evidence>
<dbReference type="InterPro" id="IPR011335">
    <property type="entry name" value="Restrct_endonuc-II-like"/>
</dbReference>
<evidence type="ECO:0000256" key="1">
    <source>
        <dbReference type="ARBA" id="ARBA00006738"/>
    </source>
</evidence>
<dbReference type="Proteomes" id="UP000067708">
    <property type="component" value="Chromosome"/>
</dbReference>
<comment type="similarity">
    <text evidence="1 2">Belongs to the UPF0102 family.</text>
</comment>
<dbReference type="HAMAP" id="MF_00048">
    <property type="entry name" value="UPF0102"/>
    <property type="match status" value="1"/>
</dbReference>
<dbReference type="NCBIfam" id="NF009154">
    <property type="entry name" value="PRK12497.3-3"/>
    <property type="match status" value="1"/>
</dbReference>
<name>A0A060JFJ4_9MICO</name>
<dbReference type="CDD" id="cd20736">
    <property type="entry name" value="PoNe_Nuclease"/>
    <property type="match status" value="1"/>
</dbReference>
<protein>
    <recommendedName>
        <fullName evidence="2">UPF0102 protein Rhola_00005160</fullName>
    </recommendedName>
</protein>
<dbReference type="Gene3D" id="3.40.1350.10">
    <property type="match status" value="1"/>
</dbReference>
<keyword evidence="3" id="KW-0378">Hydrolase</keyword>
<dbReference type="SUPFAM" id="SSF52980">
    <property type="entry name" value="Restriction endonuclease-like"/>
    <property type="match status" value="1"/>
</dbReference>
<dbReference type="EMBL" id="CP007490">
    <property type="protein sequence ID" value="AIC47332.1"/>
    <property type="molecule type" value="Genomic_DNA"/>
</dbReference>
<sequence>MAQNQIVGKYGEDLAEQYLRDRGYQIVDRNWRCASGEIDLVASHHGRYIFVEVKTRNGSGFGHPFEAITAQKVARMRRLVSQWCLANQKSGVDVRLDAIAVLISGGRVAVEHLKQVF</sequence>
<dbReference type="OrthoDB" id="9794876at2"/>
<accession>A0A060JFJ4</accession>
<dbReference type="NCBIfam" id="NF009150">
    <property type="entry name" value="PRK12497.1-3"/>
    <property type="match status" value="1"/>
</dbReference>